<dbReference type="EMBL" id="VIEB01000088">
    <property type="protein sequence ID" value="TQE07273.1"/>
    <property type="molecule type" value="Genomic_DNA"/>
</dbReference>
<dbReference type="Proteomes" id="UP000315295">
    <property type="component" value="Unassembled WGS sequence"/>
</dbReference>
<evidence type="ECO:0000313" key="8">
    <source>
        <dbReference type="Proteomes" id="UP000315295"/>
    </source>
</evidence>
<gene>
    <name evidence="7" type="ORF">C1H46_007095</name>
</gene>
<evidence type="ECO:0000256" key="2">
    <source>
        <dbReference type="ARBA" id="ARBA00023015"/>
    </source>
</evidence>
<dbReference type="GO" id="GO:0006355">
    <property type="term" value="P:regulation of DNA-templated transcription"/>
    <property type="evidence" value="ECO:0007669"/>
    <property type="project" value="InterPro"/>
</dbReference>
<evidence type="ECO:0000256" key="4">
    <source>
        <dbReference type="ARBA" id="ARBA00023163"/>
    </source>
</evidence>
<dbReference type="InterPro" id="IPR036093">
    <property type="entry name" value="NAC_dom_sf"/>
</dbReference>
<dbReference type="GO" id="GO:0003677">
    <property type="term" value="F:DNA binding"/>
    <property type="evidence" value="ECO:0007669"/>
    <property type="project" value="UniProtKB-KW"/>
</dbReference>
<evidence type="ECO:0000259" key="6">
    <source>
        <dbReference type="PROSITE" id="PS51005"/>
    </source>
</evidence>
<evidence type="ECO:0000256" key="5">
    <source>
        <dbReference type="ARBA" id="ARBA00023242"/>
    </source>
</evidence>
<protein>
    <recommendedName>
        <fullName evidence="6">NAC domain-containing protein</fullName>
    </recommendedName>
</protein>
<reference evidence="7 8" key="1">
    <citation type="journal article" date="2019" name="G3 (Bethesda)">
        <title>Sequencing of a Wild Apple (Malus baccata) Genome Unravels the Differences Between Cultivated and Wild Apple Species Regarding Disease Resistance and Cold Tolerance.</title>
        <authorList>
            <person name="Chen X."/>
        </authorList>
    </citation>
    <scope>NUCLEOTIDE SEQUENCE [LARGE SCALE GENOMIC DNA]</scope>
    <source>
        <strain evidence="8">cv. Shandingzi</strain>
        <tissue evidence="7">Leaves</tissue>
    </source>
</reference>
<accession>A0A540N9M7</accession>
<dbReference type="Gene3D" id="2.170.150.80">
    <property type="entry name" value="NAC domain"/>
    <property type="match status" value="1"/>
</dbReference>
<dbReference type="PANTHER" id="PTHR31989">
    <property type="entry name" value="NAC DOMAIN-CONTAINING PROTEIN 82-RELATED"/>
    <property type="match status" value="1"/>
</dbReference>
<keyword evidence="4" id="KW-0804">Transcription</keyword>
<dbReference type="InterPro" id="IPR003441">
    <property type="entry name" value="NAC-dom"/>
</dbReference>
<sequence>MAGPLVSYAFCFQPPDQQIISFFLYKMAVKRQLLPPPHDEYVHEEDLFDFKEPWEIWEEYGGDQDLYFFCELKKTGLRIHRKIGEGTWSEKEHELVYNENGNPIGWKKKFRYENRGSDDHGGWILDEYSLLVGADGRAQKASKDRYDFPFVICRLRKNRRSCGKKRNN</sequence>
<organism evidence="7 8">
    <name type="scientific">Malus baccata</name>
    <name type="common">Siberian crab apple</name>
    <name type="synonym">Pyrus baccata</name>
    <dbReference type="NCBI Taxonomy" id="106549"/>
    <lineage>
        <taxon>Eukaryota</taxon>
        <taxon>Viridiplantae</taxon>
        <taxon>Streptophyta</taxon>
        <taxon>Embryophyta</taxon>
        <taxon>Tracheophyta</taxon>
        <taxon>Spermatophyta</taxon>
        <taxon>Magnoliopsida</taxon>
        <taxon>eudicotyledons</taxon>
        <taxon>Gunneridae</taxon>
        <taxon>Pentapetalae</taxon>
        <taxon>rosids</taxon>
        <taxon>fabids</taxon>
        <taxon>Rosales</taxon>
        <taxon>Rosaceae</taxon>
        <taxon>Amygdaloideae</taxon>
        <taxon>Maleae</taxon>
        <taxon>Malus</taxon>
    </lineage>
</organism>
<dbReference type="STRING" id="106549.A0A540N9M7"/>
<evidence type="ECO:0000256" key="3">
    <source>
        <dbReference type="ARBA" id="ARBA00023125"/>
    </source>
</evidence>
<dbReference type="PROSITE" id="PS51005">
    <property type="entry name" value="NAC"/>
    <property type="match status" value="1"/>
</dbReference>
<dbReference type="AlphaFoldDB" id="A0A540N9M7"/>
<proteinExistence type="predicted"/>
<keyword evidence="8" id="KW-1185">Reference proteome</keyword>
<comment type="caution">
    <text evidence="7">The sequence shown here is derived from an EMBL/GenBank/DDBJ whole genome shotgun (WGS) entry which is preliminary data.</text>
</comment>
<keyword evidence="2" id="KW-0805">Transcription regulation</keyword>
<evidence type="ECO:0000313" key="7">
    <source>
        <dbReference type="EMBL" id="TQE07273.1"/>
    </source>
</evidence>
<name>A0A540N9M7_MALBA</name>
<comment type="subcellular location">
    <subcellularLocation>
        <location evidence="1">Nucleus</location>
    </subcellularLocation>
</comment>
<keyword evidence="3" id="KW-0238">DNA-binding</keyword>
<dbReference type="SUPFAM" id="SSF101941">
    <property type="entry name" value="NAC domain"/>
    <property type="match status" value="1"/>
</dbReference>
<evidence type="ECO:0000256" key="1">
    <source>
        <dbReference type="ARBA" id="ARBA00004123"/>
    </source>
</evidence>
<dbReference type="Pfam" id="PF02365">
    <property type="entry name" value="NAM"/>
    <property type="match status" value="1"/>
</dbReference>
<keyword evidence="5" id="KW-0539">Nucleus</keyword>
<dbReference type="GO" id="GO:0005634">
    <property type="term" value="C:nucleus"/>
    <property type="evidence" value="ECO:0007669"/>
    <property type="project" value="UniProtKB-SubCell"/>
</dbReference>
<feature type="domain" description="NAC" evidence="6">
    <location>
        <begin position="6"/>
        <end position="158"/>
    </location>
</feature>